<dbReference type="Proteomes" id="UP001608902">
    <property type="component" value="Unassembled WGS sequence"/>
</dbReference>
<dbReference type="PANTHER" id="PTHR13318">
    <property type="entry name" value="PARTNER OF PAIRED, ISOFORM B-RELATED"/>
    <property type="match status" value="1"/>
</dbReference>
<dbReference type="AlphaFoldDB" id="A0ABD6EGS3"/>
<evidence type="ECO:0000313" key="2">
    <source>
        <dbReference type="Proteomes" id="UP001608902"/>
    </source>
</evidence>
<accession>A0ABD6EGS3</accession>
<organism evidence="1 2">
    <name type="scientific">Gnathostoma spinigerum</name>
    <dbReference type="NCBI Taxonomy" id="75299"/>
    <lineage>
        <taxon>Eukaryota</taxon>
        <taxon>Metazoa</taxon>
        <taxon>Ecdysozoa</taxon>
        <taxon>Nematoda</taxon>
        <taxon>Chromadorea</taxon>
        <taxon>Rhabditida</taxon>
        <taxon>Spirurina</taxon>
        <taxon>Gnathostomatomorpha</taxon>
        <taxon>Gnathostomatoidea</taxon>
        <taxon>Gnathostomatidae</taxon>
        <taxon>Gnathostoma</taxon>
    </lineage>
</organism>
<comment type="caution">
    <text evidence="1">The sequence shown here is derived from an EMBL/GenBank/DDBJ whole genome shotgun (WGS) entry which is preliminary data.</text>
</comment>
<protein>
    <submittedName>
        <fullName evidence="1">Uncharacterized protein</fullName>
    </submittedName>
</protein>
<evidence type="ECO:0000313" key="1">
    <source>
        <dbReference type="EMBL" id="MFH4977334.1"/>
    </source>
</evidence>
<keyword evidence="2" id="KW-1185">Reference proteome</keyword>
<sequence>MNDGIKRLCIGYTKCKQIPPLLPEALPESMNTVTVLDMGEFSGITIGLWEKLINCFTNVEVLNLAGTYMVTEDGKDSALVKIFFGENAFRKIRHFICGIATAIPDDGTGDLFLSALWQWNRPLELLSFSDEIDLCSDISKAPFAASLTVLHLRGPQDKDDFLIISGLINLKELFVEEVIADDKILVETKKLSNLVHLHFKSFREKGCFSDSGFANLFELLEAGGKNRFPSKLKYLKLEGCCGFNERAADALARNCPALESLNIRGINSMGENAVLKIIRGIRELRFLNLSRFDDESQRSAIRSLEDGYLPHLKFLRIHYTKVPEETLRKLLLKRKDLLINTRQGHVLTFTVRNGNPQFDEQFTGNQELLENDLLGQPGYCCLKY</sequence>
<gene>
    <name evidence="1" type="ORF">AB6A40_004043</name>
</gene>
<dbReference type="Gene3D" id="3.80.10.10">
    <property type="entry name" value="Ribonuclease Inhibitor"/>
    <property type="match status" value="1"/>
</dbReference>
<dbReference type="SUPFAM" id="SSF52047">
    <property type="entry name" value="RNI-like"/>
    <property type="match status" value="1"/>
</dbReference>
<proteinExistence type="predicted"/>
<reference evidence="1 2" key="1">
    <citation type="submission" date="2024-08" db="EMBL/GenBank/DDBJ databases">
        <title>Gnathostoma spinigerum genome.</title>
        <authorList>
            <person name="Gonzalez-Bertolin B."/>
            <person name="Monzon S."/>
            <person name="Zaballos A."/>
            <person name="Jimenez P."/>
            <person name="Dekumyoy P."/>
            <person name="Varona S."/>
            <person name="Cuesta I."/>
            <person name="Sumanam S."/>
            <person name="Adisakwattana P."/>
            <person name="Gasser R.B."/>
            <person name="Hernandez-Gonzalez A."/>
            <person name="Young N.D."/>
            <person name="Perteguer M.J."/>
        </authorList>
    </citation>
    <scope>NUCLEOTIDE SEQUENCE [LARGE SCALE GENOMIC DNA]</scope>
    <source>
        <strain evidence="1">AL3</strain>
        <tissue evidence="1">Liver</tissue>
    </source>
</reference>
<dbReference type="EMBL" id="JBGFUD010002219">
    <property type="protein sequence ID" value="MFH4977334.1"/>
    <property type="molecule type" value="Genomic_DNA"/>
</dbReference>
<dbReference type="InterPro" id="IPR032675">
    <property type="entry name" value="LRR_dom_sf"/>
</dbReference>
<name>A0ABD6EGS3_9BILA</name>